<dbReference type="PANTHER" id="PTHR30258:SF2">
    <property type="entry name" value="COMG OPERON PROTEIN 1"/>
    <property type="match status" value="1"/>
</dbReference>
<evidence type="ECO:0000313" key="5">
    <source>
        <dbReference type="EMBL" id="OEE35720.1"/>
    </source>
</evidence>
<comment type="caution">
    <text evidence="5">The sequence shown here is derived from an EMBL/GenBank/DDBJ whole genome shotgun (WGS) entry which is preliminary data.</text>
</comment>
<keyword evidence="3" id="KW-0067">ATP-binding</keyword>
<dbReference type="Proteomes" id="UP000094741">
    <property type="component" value="Unassembled WGS sequence"/>
</dbReference>
<dbReference type="InterPro" id="IPR001482">
    <property type="entry name" value="T2SS/T4SS_dom"/>
</dbReference>
<dbReference type="STRING" id="1187848.A1QO_05480"/>
<dbReference type="EMBL" id="AJYQ02000069">
    <property type="protein sequence ID" value="OEE35720.1"/>
    <property type="molecule type" value="Genomic_DNA"/>
</dbReference>
<evidence type="ECO:0000259" key="4">
    <source>
        <dbReference type="SMART" id="SM00382"/>
    </source>
</evidence>
<accession>A0A1E5BGS1</accession>
<protein>
    <recommendedName>
        <fullName evidence="4">AAA+ ATPase domain-containing protein</fullName>
    </recommendedName>
</protein>
<evidence type="ECO:0000313" key="6">
    <source>
        <dbReference type="Proteomes" id="UP000094741"/>
    </source>
</evidence>
<dbReference type="GO" id="GO:0005886">
    <property type="term" value="C:plasma membrane"/>
    <property type="evidence" value="ECO:0007669"/>
    <property type="project" value="TreeGrafter"/>
</dbReference>
<name>A0A1E5BGS1_9VIBR</name>
<dbReference type="GO" id="GO:0005524">
    <property type="term" value="F:ATP binding"/>
    <property type="evidence" value="ECO:0007669"/>
    <property type="project" value="UniProtKB-KW"/>
</dbReference>
<gene>
    <name evidence="5" type="ORF">A1QO_05480</name>
</gene>
<organism evidence="5 6">
    <name type="scientific">Vibrio genomosp. F10 str. ZF-129</name>
    <dbReference type="NCBI Taxonomy" id="1187848"/>
    <lineage>
        <taxon>Bacteria</taxon>
        <taxon>Pseudomonadati</taxon>
        <taxon>Pseudomonadota</taxon>
        <taxon>Gammaproteobacteria</taxon>
        <taxon>Vibrionales</taxon>
        <taxon>Vibrionaceae</taxon>
        <taxon>Vibrio</taxon>
    </lineage>
</organism>
<proteinExistence type="inferred from homology"/>
<dbReference type="InterPro" id="IPR027417">
    <property type="entry name" value="P-loop_NTPase"/>
</dbReference>
<dbReference type="GO" id="GO:0016887">
    <property type="term" value="F:ATP hydrolysis activity"/>
    <property type="evidence" value="ECO:0007669"/>
    <property type="project" value="TreeGrafter"/>
</dbReference>
<feature type="domain" description="AAA+ ATPase" evidence="4">
    <location>
        <begin position="284"/>
        <end position="398"/>
    </location>
</feature>
<reference evidence="5 6" key="1">
    <citation type="journal article" date="2012" name="Science">
        <title>Ecological populations of bacteria act as socially cohesive units of antibiotic production and resistance.</title>
        <authorList>
            <person name="Cordero O.X."/>
            <person name="Wildschutte H."/>
            <person name="Kirkup B."/>
            <person name="Proehl S."/>
            <person name="Ngo L."/>
            <person name="Hussain F."/>
            <person name="Le Roux F."/>
            <person name="Mincer T."/>
            <person name="Polz M.F."/>
        </authorList>
    </citation>
    <scope>NUCLEOTIDE SEQUENCE [LARGE SCALE GENOMIC DNA]</scope>
    <source>
        <strain evidence="5 6">ZF-129</strain>
    </source>
</reference>
<comment type="similarity">
    <text evidence="1">Belongs to the GSP E family.</text>
</comment>
<dbReference type="InterPro" id="IPR003593">
    <property type="entry name" value="AAA+_ATPase"/>
</dbReference>
<evidence type="ECO:0000256" key="2">
    <source>
        <dbReference type="ARBA" id="ARBA00022741"/>
    </source>
</evidence>
<evidence type="ECO:0000256" key="3">
    <source>
        <dbReference type="ARBA" id="ARBA00022840"/>
    </source>
</evidence>
<dbReference type="SUPFAM" id="SSF52540">
    <property type="entry name" value="P-loop containing nucleoside triphosphate hydrolases"/>
    <property type="match status" value="1"/>
</dbReference>
<evidence type="ECO:0000256" key="1">
    <source>
        <dbReference type="ARBA" id="ARBA00006611"/>
    </source>
</evidence>
<dbReference type="PANTHER" id="PTHR30258">
    <property type="entry name" value="TYPE II SECRETION SYSTEM PROTEIN GSPE-RELATED"/>
    <property type="match status" value="1"/>
</dbReference>
<keyword evidence="2" id="KW-0547">Nucleotide-binding</keyword>
<dbReference type="Pfam" id="PF00437">
    <property type="entry name" value="T2SSE"/>
    <property type="match status" value="1"/>
</dbReference>
<dbReference type="Gene3D" id="3.40.50.300">
    <property type="entry name" value="P-loop containing nucleotide triphosphate hydrolases"/>
    <property type="match status" value="1"/>
</dbReference>
<dbReference type="eggNOG" id="COG2804">
    <property type="taxonomic scope" value="Bacteria"/>
</dbReference>
<dbReference type="AlphaFoldDB" id="A0A1E5BGS1"/>
<dbReference type="Gene3D" id="3.30.450.90">
    <property type="match status" value="1"/>
</dbReference>
<dbReference type="SMART" id="SM00382">
    <property type="entry name" value="AAA"/>
    <property type="match status" value="1"/>
</dbReference>
<sequence length="577" mass="64833">MLLDAFLLHNWVHNMLKNNDSKTLESDIQKVNSLKELSSYLELEFVDSIGTADLTNNSTLVSVMTDDETIVINEAGTIFTCDLENHRISEYLGICKEVFKNVPVLKVTSPAEIESFRNIKLEGHIESTELTENEENLAAEILTDMLTYANAKGASDIHIRLGKDGLQYQLRENGHLISHTERNESYSRGRQALIYVCYKAKDSLNGQNDLSKILNGAFENTIEDEKFRLRVSFQPLYEGFKTDFNSTEATIRLLRPVSEQVETLEDLNIPSHLIRALERSILLKNGAILIGGPTGSGKTALAHAILNLVKEGRKINTLEDPVEIINPRYRHSEVYPDNPDANMVKNLKNMLRQDGDVVLVGEIRDEITATTAAQVALNGHLLISTLHVSAVEEIYSYLTRFLNLKPIQVSNPSFSTLWMCQRLASTTCSHCSIQYSDEPDSMRKSIAKDVATTHNFQPELVRFRNELGCEHCSTKGALGLSSRLPVIEYIEIDSGCRKFIQDEDIQGLRKYLLNNNWQPMANHAAHLIKQGLLDPEIATQEVGAIGSTSGEFTVKYFSHEEESLNGTFDQKYLPQKN</sequence>